<evidence type="ECO:0000313" key="5">
    <source>
        <dbReference type="EMBL" id="PIO31931.1"/>
    </source>
</evidence>
<protein>
    <recommendedName>
        <fullName evidence="4">PLA2c domain-containing protein</fullName>
    </recommendedName>
</protein>
<dbReference type="GO" id="GO:0005829">
    <property type="term" value="C:cytosol"/>
    <property type="evidence" value="ECO:0007669"/>
    <property type="project" value="TreeGrafter"/>
</dbReference>
<dbReference type="GO" id="GO:0005509">
    <property type="term" value="F:calcium ion binding"/>
    <property type="evidence" value="ECO:0007669"/>
    <property type="project" value="TreeGrafter"/>
</dbReference>
<dbReference type="AlphaFoldDB" id="A0A2G9RXJ4"/>
<keyword evidence="2 3" id="KW-0443">Lipid metabolism</keyword>
<gene>
    <name evidence="5" type="ORF">AB205_0149650</name>
</gene>
<dbReference type="GO" id="GO:0046475">
    <property type="term" value="P:glycerophospholipid catabolic process"/>
    <property type="evidence" value="ECO:0007669"/>
    <property type="project" value="TreeGrafter"/>
</dbReference>
<dbReference type="PANTHER" id="PTHR10728:SF39">
    <property type="entry name" value="CYTOSOLIC PHOSPHOLIPASE A2 GAMMA"/>
    <property type="match status" value="1"/>
</dbReference>
<proteinExistence type="predicted"/>
<evidence type="ECO:0000256" key="2">
    <source>
        <dbReference type="ARBA" id="ARBA00023098"/>
    </source>
</evidence>
<dbReference type="InterPro" id="IPR002642">
    <property type="entry name" value="LysoPLipase_cat_dom"/>
</dbReference>
<accession>A0A2G9RXJ4</accession>
<evidence type="ECO:0000259" key="4">
    <source>
        <dbReference type="PROSITE" id="PS51210"/>
    </source>
</evidence>
<evidence type="ECO:0000256" key="3">
    <source>
        <dbReference type="PROSITE-ProRule" id="PRU00555"/>
    </source>
</evidence>
<dbReference type="Proteomes" id="UP000228934">
    <property type="component" value="Unassembled WGS sequence"/>
</dbReference>
<dbReference type="Gene3D" id="3.40.1090.10">
    <property type="entry name" value="Cytosolic phospholipase A2 catalytic domain"/>
    <property type="match status" value="1"/>
</dbReference>
<evidence type="ECO:0000256" key="1">
    <source>
        <dbReference type="ARBA" id="ARBA00022801"/>
    </source>
</evidence>
<evidence type="ECO:0000313" key="6">
    <source>
        <dbReference type="Proteomes" id="UP000228934"/>
    </source>
</evidence>
<name>A0A2G9RXJ4_AQUCT</name>
<dbReference type="SUPFAM" id="SSF52151">
    <property type="entry name" value="FabD/lysophospholipase-like"/>
    <property type="match status" value="1"/>
</dbReference>
<dbReference type="PANTHER" id="PTHR10728">
    <property type="entry name" value="CYTOSOLIC PHOSPHOLIPASE A2"/>
    <property type="match status" value="1"/>
</dbReference>
<keyword evidence="1 3" id="KW-0378">Hydrolase</keyword>
<organism evidence="5 6">
    <name type="scientific">Aquarana catesbeiana</name>
    <name type="common">American bullfrog</name>
    <name type="synonym">Rana catesbeiana</name>
    <dbReference type="NCBI Taxonomy" id="8400"/>
    <lineage>
        <taxon>Eukaryota</taxon>
        <taxon>Metazoa</taxon>
        <taxon>Chordata</taxon>
        <taxon>Craniata</taxon>
        <taxon>Vertebrata</taxon>
        <taxon>Euteleostomi</taxon>
        <taxon>Amphibia</taxon>
        <taxon>Batrachia</taxon>
        <taxon>Anura</taxon>
        <taxon>Neobatrachia</taxon>
        <taxon>Ranoidea</taxon>
        <taxon>Ranidae</taxon>
        <taxon>Aquarana</taxon>
    </lineage>
</organism>
<dbReference type="PROSITE" id="PS51210">
    <property type="entry name" value="PLA2C"/>
    <property type="match status" value="1"/>
</dbReference>
<feature type="domain" description="PLA2c" evidence="4">
    <location>
        <begin position="1"/>
        <end position="201"/>
    </location>
</feature>
<dbReference type="GO" id="GO:0005544">
    <property type="term" value="F:calcium-dependent phospholipid binding"/>
    <property type="evidence" value="ECO:0007669"/>
    <property type="project" value="TreeGrafter"/>
</dbReference>
<sequence length="201" mass="22944">MKNITLSLVNLEWGTTNNFLYQCKDKIPEDSDLFDKEHIHLIDAGLEINTPYPLMLPPHRKVDLILSFDFSAGDPFETVKETVKYCKDHQIPFPEIAEESYENPPTKSCYIFEGDGNVTPDVMHFPLFNIQTCGDADIIEHLSHKYATIIPSYDESSINQLLDIAKKNVESIREQIQDKIQQCVQRCGKKGNVSDITGEHE</sequence>
<dbReference type="GO" id="GO:0047498">
    <property type="term" value="F:calcium-dependent phospholipase A2 activity"/>
    <property type="evidence" value="ECO:0007669"/>
    <property type="project" value="TreeGrafter"/>
</dbReference>
<keyword evidence="3" id="KW-0442">Lipid degradation</keyword>
<dbReference type="EMBL" id="KV930282">
    <property type="protein sequence ID" value="PIO31931.1"/>
    <property type="molecule type" value="Genomic_DNA"/>
</dbReference>
<dbReference type="InterPro" id="IPR016035">
    <property type="entry name" value="Acyl_Trfase/lysoPLipase"/>
</dbReference>
<dbReference type="GO" id="GO:0005635">
    <property type="term" value="C:nuclear envelope"/>
    <property type="evidence" value="ECO:0007669"/>
    <property type="project" value="TreeGrafter"/>
</dbReference>
<reference evidence="6" key="1">
    <citation type="journal article" date="2017" name="Nat. Commun.">
        <title>The North American bullfrog draft genome provides insight into hormonal regulation of long noncoding RNA.</title>
        <authorList>
            <person name="Hammond S.A."/>
            <person name="Warren R.L."/>
            <person name="Vandervalk B.P."/>
            <person name="Kucuk E."/>
            <person name="Khan H."/>
            <person name="Gibb E.A."/>
            <person name="Pandoh P."/>
            <person name="Kirk H."/>
            <person name="Zhao Y."/>
            <person name="Jones M."/>
            <person name="Mungall A.J."/>
            <person name="Coope R."/>
            <person name="Pleasance S."/>
            <person name="Moore R.A."/>
            <person name="Holt R.A."/>
            <person name="Round J.M."/>
            <person name="Ohora S."/>
            <person name="Walle B.V."/>
            <person name="Veldhoen N."/>
            <person name="Helbing C.C."/>
            <person name="Birol I."/>
        </authorList>
    </citation>
    <scope>NUCLEOTIDE SEQUENCE [LARGE SCALE GENOMIC DNA]</scope>
</reference>
<keyword evidence="6" id="KW-1185">Reference proteome</keyword>
<dbReference type="GO" id="GO:0005654">
    <property type="term" value="C:nucleoplasm"/>
    <property type="evidence" value="ECO:0007669"/>
    <property type="project" value="TreeGrafter"/>
</dbReference>
<dbReference type="OrthoDB" id="270970at2759"/>